<dbReference type="PANTHER" id="PTHR34309:SF10">
    <property type="entry name" value="SLR1406 PROTEIN"/>
    <property type="match status" value="1"/>
</dbReference>
<dbReference type="Pfam" id="PF03928">
    <property type="entry name" value="HbpS-like"/>
    <property type="match status" value="1"/>
</dbReference>
<dbReference type="AlphaFoldDB" id="A0A1H4IMN7"/>
<reference evidence="2" key="1">
    <citation type="submission" date="2016-10" db="EMBL/GenBank/DDBJ databases">
        <authorList>
            <person name="Varghese N."/>
        </authorList>
    </citation>
    <scope>NUCLEOTIDE SEQUENCE [LARGE SCALE GENOMIC DNA]</scope>
    <source>
        <strain evidence="2">DSM 44719</strain>
    </source>
</reference>
<dbReference type="PANTHER" id="PTHR34309">
    <property type="entry name" value="SLR1406 PROTEIN"/>
    <property type="match status" value="1"/>
</dbReference>
<dbReference type="EMBL" id="FNTL01000002">
    <property type="protein sequence ID" value="SEB35364.1"/>
    <property type="molecule type" value="Genomic_DNA"/>
</dbReference>
<dbReference type="SUPFAM" id="SSF143744">
    <property type="entry name" value="GlcG-like"/>
    <property type="match status" value="1"/>
</dbReference>
<accession>A0A1H4IMN7</accession>
<organism evidence="1 2">
    <name type="scientific">Rhodococcus jostii</name>
    <dbReference type="NCBI Taxonomy" id="132919"/>
    <lineage>
        <taxon>Bacteria</taxon>
        <taxon>Bacillati</taxon>
        <taxon>Actinomycetota</taxon>
        <taxon>Actinomycetes</taxon>
        <taxon>Mycobacteriales</taxon>
        <taxon>Nocardiaceae</taxon>
        <taxon>Rhodococcus</taxon>
    </lineage>
</organism>
<gene>
    <name evidence="1" type="ORF">SAMN04490220_0271</name>
</gene>
<dbReference type="InterPro" id="IPR005624">
    <property type="entry name" value="PduO/GlcC-like"/>
</dbReference>
<evidence type="ECO:0000313" key="2">
    <source>
        <dbReference type="Proteomes" id="UP000183407"/>
    </source>
</evidence>
<dbReference type="OrthoDB" id="9815788at2"/>
<protein>
    <submittedName>
        <fullName evidence="1">Uncharacterized conserved protein GlcG, DUF336 family</fullName>
    </submittedName>
</protein>
<dbReference type="InterPro" id="IPR052517">
    <property type="entry name" value="GlcG_carb_metab_protein"/>
</dbReference>
<dbReference type="RefSeq" id="WP_073366227.1">
    <property type="nucleotide sequence ID" value="NZ_FNTL01000002.1"/>
</dbReference>
<name>A0A1H4IMN7_RHOJO</name>
<proteinExistence type="predicted"/>
<evidence type="ECO:0000313" key="1">
    <source>
        <dbReference type="EMBL" id="SEB35364.1"/>
    </source>
</evidence>
<dbReference type="InterPro" id="IPR038084">
    <property type="entry name" value="PduO/GlcC-like_sf"/>
</dbReference>
<dbReference type="Gene3D" id="3.30.450.150">
    <property type="entry name" value="Haem-degrading domain"/>
    <property type="match status" value="1"/>
</dbReference>
<sequence length="142" mass="14345">MSLDLNTARTIVSAARRHGRNDELEALTVVVLDAGGHVIAAEREDGASIKRFEIAFAKAHGALALGMGSRAIMARAEQQAYFVAAATSAVGGALVPVPGGVLVLDKDDATVGAVGISGDTSDSDEAACIAGITAAGFKPRVD</sequence>
<dbReference type="Proteomes" id="UP000183407">
    <property type="component" value="Unassembled WGS sequence"/>
</dbReference>